<reference evidence="1" key="2">
    <citation type="submission" date="2022-06" db="UniProtKB">
        <authorList>
            <consortium name="EnsemblMetazoa"/>
        </authorList>
    </citation>
    <scope>IDENTIFICATION</scope>
</reference>
<dbReference type="PANTHER" id="PTHR16356:SF1">
    <property type="entry name" value="TRANSMEMBRANE AND COILED-COIL DOMAIN-CONTAINING PROTEIN 6"/>
    <property type="match status" value="1"/>
</dbReference>
<reference evidence="2" key="1">
    <citation type="submission" date="2010-06" db="EMBL/GenBank/DDBJ databases">
        <authorList>
            <person name="Jiang H."/>
            <person name="Abraham K."/>
            <person name="Ali S."/>
            <person name="Alsbrooks S.L."/>
            <person name="Anim B.N."/>
            <person name="Anosike U.S."/>
            <person name="Attaway T."/>
            <person name="Bandaranaike D.P."/>
            <person name="Battles P.K."/>
            <person name="Bell S.N."/>
            <person name="Bell A.V."/>
            <person name="Beltran B."/>
            <person name="Bickham C."/>
            <person name="Bustamante Y."/>
            <person name="Caleb T."/>
            <person name="Canada A."/>
            <person name="Cardenas V."/>
            <person name="Carter K."/>
            <person name="Chacko J."/>
            <person name="Chandrabose M.N."/>
            <person name="Chavez D."/>
            <person name="Chavez A."/>
            <person name="Chen L."/>
            <person name="Chu H.-S."/>
            <person name="Claassen K.J."/>
            <person name="Cockrell R."/>
            <person name="Collins M."/>
            <person name="Cooper J.A."/>
            <person name="Cree A."/>
            <person name="Curry S.M."/>
            <person name="Da Y."/>
            <person name="Dao M.D."/>
            <person name="Das B."/>
            <person name="Davila M.-L."/>
            <person name="Davy-Carroll L."/>
            <person name="Denson S."/>
            <person name="Dinh H."/>
            <person name="Ebong V.E."/>
            <person name="Edwards J.R."/>
            <person name="Egan A."/>
            <person name="El-Daye J."/>
            <person name="Escobedo L."/>
            <person name="Fernandez S."/>
            <person name="Fernando P.R."/>
            <person name="Flagg N."/>
            <person name="Forbes L.D."/>
            <person name="Fowler R.G."/>
            <person name="Fu Q."/>
            <person name="Gabisi R.A."/>
            <person name="Ganer J."/>
            <person name="Garbino Pronczuk A."/>
            <person name="Garcia R.M."/>
            <person name="Garner T."/>
            <person name="Garrett T.E."/>
            <person name="Gonzalez D.A."/>
            <person name="Hamid H."/>
            <person name="Hawkins E.S."/>
            <person name="Hirani K."/>
            <person name="Hogues M.E."/>
            <person name="Hollins B."/>
            <person name="Hsiao C.-H."/>
            <person name="Jabil R."/>
            <person name="James M.L."/>
            <person name="Jhangiani S.N."/>
            <person name="Johnson B."/>
            <person name="Johnson Q."/>
            <person name="Joshi V."/>
            <person name="Kalu J.B."/>
            <person name="Kam C."/>
            <person name="Kashfia A."/>
            <person name="Keebler J."/>
            <person name="Kisamo H."/>
            <person name="Kovar C.L."/>
            <person name="Lago L.A."/>
            <person name="Lai C.-Y."/>
            <person name="Laidlaw J."/>
            <person name="Lara F."/>
            <person name="Le T.-K."/>
            <person name="Lee S.L."/>
            <person name="Legall F.H."/>
            <person name="Lemon S.J."/>
            <person name="Lewis L.R."/>
            <person name="Li B."/>
            <person name="Liu Y."/>
            <person name="Liu Y.-S."/>
            <person name="Lopez J."/>
            <person name="Lozado R.J."/>
            <person name="Lu J."/>
            <person name="Madu R.C."/>
            <person name="Maheshwari M."/>
            <person name="Maheshwari R."/>
            <person name="Malloy K."/>
            <person name="Martinez E."/>
            <person name="Mathew T."/>
            <person name="Mercado I.C."/>
            <person name="Mercado C."/>
            <person name="Meyer B."/>
            <person name="Montgomery K."/>
            <person name="Morgan M.B."/>
            <person name="Munidasa M."/>
            <person name="Nazareth L.V."/>
            <person name="Nelson J."/>
            <person name="Ng B.M."/>
            <person name="Nguyen N.B."/>
            <person name="Nguyen P.Q."/>
            <person name="Nguyen T."/>
            <person name="Obregon M."/>
            <person name="Okwuonu G.O."/>
            <person name="Onwere C.G."/>
            <person name="Orozco G."/>
            <person name="Parra A."/>
            <person name="Patel S."/>
            <person name="Patil S."/>
            <person name="Perez A."/>
            <person name="Perez Y."/>
            <person name="Pham C."/>
            <person name="Primus E.L."/>
            <person name="Pu L.-L."/>
            <person name="Puazo M."/>
            <person name="Qin X."/>
            <person name="Quiroz J.B."/>
            <person name="Reese J."/>
            <person name="Richards S."/>
            <person name="Rives C.M."/>
            <person name="Robberts R."/>
            <person name="Ruiz S.J."/>
            <person name="Ruiz M.J."/>
            <person name="Santibanez J."/>
            <person name="Schneider B.W."/>
            <person name="Sisson I."/>
            <person name="Smith M."/>
            <person name="Sodergren E."/>
            <person name="Song X.-Z."/>
            <person name="Song B.B."/>
            <person name="Summersgill H."/>
            <person name="Thelus R."/>
            <person name="Thornton R.D."/>
            <person name="Trejos Z.Y."/>
            <person name="Usmani K."/>
            <person name="Vattathil S."/>
            <person name="Villasana D."/>
            <person name="Walker D.L."/>
            <person name="Wang S."/>
            <person name="Wang K."/>
            <person name="White C.S."/>
            <person name="Williams A.C."/>
            <person name="Williamson J."/>
            <person name="Wilson K."/>
            <person name="Woghiren I.O."/>
            <person name="Woodworth J.R."/>
            <person name="Worley K.C."/>
            <person name="Wright R.A."/>
            <person name="Wu W."/>
            <person name="Young L."/>
            <person name="Zhang L."/>
            <person name="Zhang J."/>
            <person name="Zhu Y."/>
            <person name="Muzny D.M."/>
            <person name="Weinstock G."/>
            <person name="Gibbs R.A."/>
        </authorList>
    </citation>
    <scope>NUCLEOTIDE SEQUENCE [LARGE SCALE GENOMIC DNA]</scope>
    <source>
        <strain evidence="2">LSR1</strain>
    </source>
</reference>
<dbReference type="PANTHER" id="PTHR16356">
    <property type="entry name" value="TRANSMEMBRANE AND COILED-COIL DOMAIN-CONTAINING PROTEIN 6 TMCO6"/>
    <property type="match status" value="1"/>
</dbReference>
<name>A0A8R2A8B3_ACYPI</name>
<dbReference type="EnsemblMetazoa" id="XM_001950461.5">
    <property type="protein sequence ID" value="XP_001950496.1"/>
    <property type="gene ID" value="LOC100163112"/>
</dbReference>
<protein>
    <recommendedName>
        <fullName evidence="3">IBB domain-containing protein</fullName>
    </recommendedName>
</protein>
<dbReference type="GeneID" id="100163112"/>
<proteinExistence type="predicted"/>
<organism evidence="1 2">
    <name type="scientific">Acyrthosiphon pisum</name>
    <name type="common">Pea aphid</name>
    <dbReference type="NCBI Taxonomy" id="7029"/>
    <lineage>
        <taxon>Eukaryota</taxon>
        <taxon>Metazoa</taxon>
        <taxon>Ecdysozoa</taxon>
        <taxon>Arthropoda</taxon>
        <taxon>Hexapoda</taxon>
        <taxon>Insecta</taxon>
        <taxon>Pterygota</taxon>
        <taxon>Neoptera</taxon>
        <taxon>Paraneoptera</taxon>
        <taxon>Hemiptera</taxon>
        <taxon>Sternorrhyncha</taxon>
        <taxon>Aphidomorpha</taxon>
        <taxon>Aphidoidea</taxon>
        <taxon>Aphididae</taxon>
        <taxon>Macrosiphini</taxon>
        <taxon>Acyrthosiphon</taxon>
    </lineage>
</organism>
<dbReference type="AlphaFoldDB" id="A0A8R2A8B3"/>
<dbReference type="KEGG" id="api:100163112"/>
<evidence type="ECO:0000313" key="1">
    <source>
        <dbReference type="EnsemblMetazoa" id="XP_001950496.1"/>
    </source>
</evidence>
<dbReference type="RefSeq" id="XP_001950496.1">
    <property type="nucleotide sequence ID" value="XM_001950461.4"/>
</dbReference>
<evidence type="ECO:0008006" key="3">
    <source>
        <dbReference type="Google" id="ProtNLM"/>
    </source>
</evidence>
<dbReference type="InterPro" id="IPR016024">
    <property type="entry name" value="ARM-type_fold"/>
</dbReference>
<dbReference type="Gene3D" id="1.25.10.10">
    <property type="entry name" value="Leucine-rich Repeat Variant"/>
    <property type="match status" value="1"/>
</dbReference>
<dbReference type="SUPFAM" id="SSF48371">
    <property type="entry name" value="ARM repeat"/>
    <property type="match status" value="1"/>
</dbReference>
<keyword evidence="2" id="KW-1185">Reference proteome</keyword>
<dbReference type="OMA" id="IRILAHH"/>
<dbReference type="InterPro" id="IPR011989">
    <property type="entry name" value="ARM-like"/>
</dbReference>
<dbReference type="Proteomes" id="UP000007819">
    <property type="component" value="Chromosome A2"/>
</dbReference>
<accession>A0A8R2A8B3</accession>
<evidence type="ECO:0000313" key="2">
    <source>
        <dbReference type="Proteomes" id="UP000007819"/>
    </source>
</evidence>
<sequence length="357" mass="41097">MNSASTARVKEKIRYDINVHRDQHKQILLNSRRGVVVEEEDNVFTVEDMHNLAQEIKHKKQITVEQLRLLKNGFLNGIDFVSEFYHVQGAAESLLHLATGNKNEEVQLAALECFCNMTLGDRKTCLKLTKLIIPYLMMYINHLNFNISAMCIWTLGNLSDSSPVSCKVLQSQNFFDALVDRLQNSTCDDVIFNTFYALRLFLKNYLVHLKIDDLHKLLLVCYERLNTWKESFWIVYQISCCQQIELHKSECMARLLNTLNEDIIDITCIVPILRTFSNIIAHDSTGHSAYVFLYALLREKGSIITSILINNRDINLNDECAWLLGNAFNALNINELNGNDHLTHTETFDEICGYLLV</sequence>
<dbReference type="OrthoDB" id="21522at2759"/>